<accession>A0AAT9GQJ9</accession>
<evidence type="ECO:0000313" key="2">
    <source>
        <dbReference type="EMBL" id="BFH72969.1"/>
    </source>
</evidence>
<sequence length="65" mass="7272">MPEDNTKEESIAKKLQAEKSDRTSLNNSITFHGLSRSLSRLITDMGSVKPEDIGKIMYGEKRDSS</sequence>
<proteinExistence type="predicted"/>
<dbReference type="AlphaFoldDB" id="A0AAT9GQJ9"/>
<dbReference type="GeneID" id="92353843"/>
<dbReference type="RefSeq" id="WP_369611154.1">
    <property type="nucleotide sequence ID" value="NZ_AP031322.1"/>
</dbReference>
<feature type="region of interest" description="Disordered" evidence="1">
    <location>
        <begin position="1"/>
        <end position="25"/>
    </location>
</feature>
<dbReference type="EMBL" id="AP031322">
    <property type="protein sequence ID" value="BFH72969.1"/>
    <property type="molecule type" value="Genomic_DNA"/>
</dbReference>
<dbReference type="KEGG" id="sjv:SJAV_09130"/>
<protein>
    <submittedName>
        <fullName evidence="2">Uncharacterized protein</fullName>
    </submittedName>
</protein>
<feature type="compositionally biased region" description="Basic and acidic residues" evidence="1">
    <location>
        <begin position="1"/>
        <end position="22"/>
    </location>
</feature>
<organism evidence="2">
    <name type="scientific">Sulfurisphaera javensis</name>
    <dbReference type="NCBI Taxonomy" id="2049879"/>
    <lineage>
        <taxon>Archaea</taxon>
        <taxon>Thermoproteota</taxon>
        <taxon>Thermoprotei</taxon>
        <taxon>Sulfolobales</taxon>
        <taxon>Sulfolobaceae</taxon>
        <taxon>Sulfurisphaera</taxon>
    </lineage>
</organism>
<evidence type="ECO:0000256" key="1">
    <source>
        <dbReference type="SAM" id="MobiDB-lite"/>
    </source>
</evidence>
<reference evidence="2" key="1">
    <citation type="submission" date="2024-03" db="EMBL/GenBank/DDBJ databases">
        <title>Complete genome sequence of Sulfurisphaera javensis strain KD-1.</title>
        <authorList>
            <person name="Sakai H."/>
            <person name="Nur N."/>
            <person name="Suwanto A."/>
            <person name="Kurosawa N."/>
        </authorList>
    </citation>
    <scope>NUCLEOTIDE SEQUENCE</scope>
    <source>
        <strain evidence="2">KD-1</strain>
    </source>
</reference>
<gene>
    <name evidence="2" type="ORF">SJAV_09130</name>
</gene>
<name>A0AAT9GQJ9_9CREN</name>